<dbReference type="AlphaFoldDB" id="A0A917F4T0"/>
<dbReference type="PROSITE" id="PS01039">
    <property type="entry name" value="SBP_BACTERIAL_3"/>
    <property type="match status" value="1"/>
</dbReference>
<proteinExistence type="inferred from homology"/>
<evidence type="ECO:0000313" key="8">
    <source>
        <dbReference type="Proteomes" id="UP000606044"/>
    </source>
</evidence>
<evidence type="ECO:0000259" key="6">
    <source>
        <dbReference type="SMART" id="SM00062"/>
    </source>
</evidence>
<sequence length="258" mass="27659">MRAFRSLFLSALLAAGLAAPAHADALDDVKASGKLRVALTLDYPPFGVVRPDMSPDGYDVELAHLVAKKLGVKAELVPVTSPNKIPYMQTKKADLLFNIGRTDERAKVVDFSAPYAPYFIGLFGPANIAVKSLDDMKGKSVATTKSSFEEQILSKNAPEGTQIKRYDDNAGTIAAFISGQTDLIALGNVVAASVAAQKPARMPEQKILLINSPVRSAVLKGETRLLAEVDAAIAELKADGTLQKMSEHWLKQPLPADF</sequence>
<dbReference type="RefSeq" id="WP_188575451.1">
    <property type="nucleotide sequence ID" value="NZ_BMCT01000001.1"/>
</dbReference>
<evidence type="ECO:0000313" key="7">
    <source>
        <dbReference type="EMBL" id="GGF50337.1"/>
    </source>
</evidence>
<gene>
    <name evidence="7" type="ORF">GCM10007301_07140</name>
</gene>
<comment type="subcellular location">
    <subcellularLocation>
        <location evidence="1">Cell envelope</location>
    </subcellularLocation>
</comment>
<dbReference type="SMART" id="SM00062">
    <property type="entry name" value="PBPb"/>
    <property type="match status" value="1"/>
</dbReference>
<dbReference type="GO" id="GO:0030313">
    <property type="term" value="C:cell envelope"/>
    <property type="evidence" value="ECO:0007669"/>
    <property type="project" value="UniProtKB-SubCell"/>
</dbReference>
<name>A0A917F4T0_9HYPH</name>
<dbReference type="InterPro" id="IPR018313">
    <property type="entry name" value="SBP_3_CS"/>
</dbReference>
<feature type="domain" description="Solute-binding protein family 3/N-terminal" evidence="6">
    <location>
        <begin position="34"/>
        <end position="253"/>
    </location>
</feature>
<dbReference type="EMBL" id="BMCT01000001">
    <property type="protein sequence ID" value="GGF50337.1"/>
    <property type="molecule type" value="Genomic_DNA"/>
</dbReference>
<dbReference type="PANTHER" id="PTHR35936:SF37">
    <property type="entry name" value="AMINO ACID ABC TRANSPORTER SUBSTRATE-BINDING PROTEIN"/>
    <property type="match status" value="1"/>
</dbReference>
<keyword evidence="8" id="KW-1185">Reference proteome</keyword>
<feature type="signal peptide" evidence="5">
    <location>
        <begin position="1"/>
        <end position="23"/>
    </location>
</feature>
<reference evidence="7" key="2">
    <citation type="submission" date="2020-09" db="EMBL/GenBank/DDBJ databases">
        <authorList>
            <person name="Sun Q."/>
            <person name="Sedlacek I."/>
        </authorList>
    </citation>
    <scope>NUCLEOTIDE SEQUENCE</scope>
    <source>
        <strain evidence="7">CCM 7897</strain>
    </source>
</reference>
<dbReference type="Proteomes" id="UP000606044">
    <property type="component" value="Unassembled WGS sequence"/>
</dbReference>
<reference evidence="7" key="1">
    <citation type="journal article" date="2014" name="Int. J. Syst. Evol. Microbiol.">
        <title>Complete genome sequence of Corynebacterium casei LMG S-19264T (=DSM 44701T), isolated from a smear-ripened cheese.</title>
        <authorList>
            <consortium name="US DOE Joint Genome Institute (JGI-PGF)"/>
            <person name="Walter F."/>
            <person name="Albersmeier A."/>
            <person name="Kalinowski J."/>
            <person name="Ruckert C."/>
        </authorList>
    </citation>
    <scope>NUCLEOTIDE SEQUENCE</scope>
    <source>
        <strain evidence="7">CCM 7897</strain>
    </source>
</reference>
<dbReference type="Gene3D" id="3.40.190.10">
    <property type="entry name" value="Periplasmic binding protein-like II"/>
    <property type="match status" value="2"/>
</dbReference>
<evidence type="ECO:0000256" key="1">
    <source>
        <dbReference type="ARBA" id="ARBA00004196"/>
    </source>
</evidence>
<evidence type="ECO:0000256" key="4">
    <source>
        <dbReference type="RuleBase" id="RU003744"/>
    </source>
</evidence>
<organism evidence="7 8">
    <name type="scientific">Azorhizobium oxalatiphilum</name>
    <dbReference type="NCBI Taxonomy" id="980631"/>
    <lineage>
        <taxon>Bacteria</taxon>
        <taxon>Pseudomonadati</taxon>
        <taxon>Pseudomonadota</taxon>
        <taxon>Alphaproteobacteria</taxon>
        <taxon>Hyphomicrobiales</taxon>
        <taxon>Xanthobacteraceae</taxon>
        <taxon>Azorhizobium</taxon>
    </lineage>
</organism>
<comment type="caution">
    <text evidence="7">The sequence shown here is derived from an EMBL/GenBank/DDBJ whole genome shotgun (WGS) entry which is preliminary data.</text>
</comment>
<accession>A0A917F4T0</accession>
<evidence type="ECO:0000256" key="3">
    <source>
        <dbReference type="ARBA" id="ARBA00022729"/>
    </source>
</evidence>
<dbReference type="Pfam" id="PF00497">
    <property type="entry name" value="SBP_bac_3"/>
    <property type="match status" value="1"/>
</dbReference>
<protein>
    <submittedName>
        <fullName evidence="7">Amino acid ABC transporter substrate-binding protein</fullName>
    </submittedName>
</protein>
<dbReference type="SUPFAM" id="SSF53850">
    <property type="entry name" value="Periplasmic binding protein-like II"/>
    <property type="match status" value="1"/>
</dbReference>
<dbReference type="InterPro" id="IPR001638">
    <property type="entry name" value="Solute-binding_3/MltF_N"/>
</dbReference>
<comment type="similarity">
    <text evidence="2 4">Belongs to the bacterial solute-binding protein 3 family.</text>
</comment>
<dbReference type="PANTHER" id="PTHR35936">
    <property type="entry name" value="MEMBRANE-BOUND LYTIC MUREIN TRANSGLYCOSYLASE F"/>
    <property type="match status" value="1"/>
</dbReference>
<feature type="chain" id="PRO_5037966232" evidence="5">
    <location>
        <begin position="24"/>
        <end position="258"/>
    </location>
</feature>
<evidence type="ECO:0000256" key="5">
    <source>
        <dbReference type="SAM" id="SignalP"/>
    </source>
</evidence>
<evidence type="ECO:0000256" key="2">
    <source>
        <dbReference type="ARBA" id="ARBA00010333"/>
    </source>
</evidence>
<keyword evidence="3 5" id="KW-0732">Signal</keyword>